<dbReference type="AlphaFoldDB" id="A0A8S9WJI6"/>
<gene>
    <name evidence="6" type="ORF">GE061_008596</name>
</gene>
<dbReference type="SUPFAM" id="SSF46689">
    <property type="entry name" value="Homeodomain-like"/>
    <property type="match status" value="1"/>
</dbReference>
<dbReference type="Gene3D" id="1.20.5.430">
    <property type="match status" value="1"/>
</dbReference>
<keyword evidence="3" id="KW-0175">Coiled coil</keyword>
<dbReference type="InterPro" id="IPR051571">
    <property type="entry name" value="N-CoR_corepressor"/>
</dbReference>
<feature type="compositionally biased region" description="Polar residues" evidence="4">
    <location>
        <begin position="207"/>
        <end position="216"/>
    </location>
</feature>
<keyword evidence="7" id="KW-1185">Reference proteome</keyword>
<dbReference type="PANTHER" id="PTHR13992">
    <property type="entry name" value="NUCLEAR RECEPTOR CO-REPRESSOR RELATED NCOR"/>
    <property type="match status" value="1"/>
</dbReference>
<dbReference type="GO" id="GO:0005654">
    <property type="term" value="C:nucleoplasm"/>
    <property type="evidence" value="ECO:0007669"/>
    <property type="project" value="UniProtKB-ARBA"/>
</dbReference>
<dbReference type="Proteomes" id="UP000466442">
    <property type="component" value="Unassembled WGS sequence"/>
</dbReference>
<sequence>MIMRTAVKSVRFDESELNPSSSWNLKKETDFNHVVAVSLAKAHVGVPRGTVREDTTRRRRGGRSKRDRSGRIMPKEPTPMPLGRSQARSGHQQQVYGQSHQQPSSYHHLQQYHHLPRPPGYEYYAATAAYQAESQTAAQAPSGTLRDVPAAYEHALKMNAKYERSTYAAPQAATAFKIASHYDHRPPSTQAPQTSVQHKTSYDRTSHSSSASYNRGSQSLAAVQYEHKMSAYPPALPYDRFSKKKLATHAPDKTPVGGSYGSSRSDKKSSVYDRPVVPSSSYDRLTSKVTVSSPMEVDKVAQNLSYERHKAYRASEYERRERHRRVAEVNERSDVQYERQYETTSVSSAYERLGAAPPPVHTIASSYERQPPTSSYERHSSVSAAYERRAVFDRAYEVAAYERRLFPSTSAFSSINHAYYTGTTNYSRGQERQPPADEFEAKDVPTSSIYPAKPRMSLLTSPEYLSSMRRSQLGEDNARSGQASVIVPPSRSPADGSAPPKRLREAKSEPTAPLTIDTSACSPKPDPEKPSIYMPTVEPISPTSPPEAVGDDGADASTGAAPKSSAKDNLLLDIARVDREINKIEHHIFNLKRKQVELEQKAKSSKTEPSDEAVEAPLPQHFSLSHKIYSENRRKAKEAHGALSHLGPPVDLPLYNQPTDMPVYQENRRRHQLFKGRLIAHLRRKRREKCSSEVKMMEDYARQTDTWNRLVEKMETSPERKRRDAENRELFEKTFPKIRKEREDRERFLRVGSRVKSDADLEEIMDNLHEQEMEVKKMRDYAAVPPMLLSVDARRCVYVNTNGLIEDFSSEHKDRRLVNVWTDSEKEIFKEKYLAYPKNFGAISAFLERKSVSDCVQYYYLSKKTENYKLLLKKSGQKSRSGRNKNKTAAPPPMEPAQLATPPAPSIAPRFQRDYKPEGSTEAAPPPPLEPPPAPSATPPPAPPSEPEISKEPVVINETPPQELPELPPPPDLSTTKPAPVAPTPPLAPKPTTVALPRLAPVVTTPPTLKPLMLPFPDIPIVVIDDSDDSNSSSHFPYIRK</sequence>
<feature type="region of interest" description="Disordered" evidence="4">
    <location>
        <begin position="425"/>
        <end position="455"/>
    </location>
</feature>
<dbReference type="OrthoDB" id="10258692at2759"/>
<feature type="compositionally biased region" description="Basic residues" evidence="4">
    <location>
        <begin position="57"/>
        <end position="66"/>
    </location>
</feature>
<feature type="compositionally biased region" description="Low complexity" evidence="4">
    <location>
        <begin position="990"/>
        <end position="999"/>
    </location>
</feature>
<feature type="compositionally biased region" description="Polar residues" evidence="4">
    <location>
        <begin position="187"/>
        <end position="199"/>
    </location>
</feature>
<dbReference type="PANTHER" id="PTHR13992:SF39">
    <property type="entry name" value="SMRTER, ISOFORM G"/>
    <property type="match status" value="1"/>
</dbReference>
<feature type="compositionally biased region" description="Low complexity" evidence="4">
    <location>
        <begin position="89"/>
        <end position="102"/>
    </location>
</feature>
<protein>
    <recommendedName>
        <fullName evidence="5">SANT domain-containing protein</fullName>
    </recommendedName>
</protein>
<comment type="caution">
    <text evidence="6">The sequence shown here is derived from an EMBL/GenBank/DDBJ whole genome shotgun (WGS) entry which is preliminary data.</text>
</comment>
<dbReference type="GO" id="GO:0032991">
    <property type="term" value="C:protein-containing complex"/>
    <property type="evidence" value="ECO:0007669"/>
    <property type="project" value="UniProtKB-ARBA"/>
</dbReference>
<reference evidence="6" key="1">
    <citation type="journal article" date="2021" name="Mol. Ecol. Resour.">
        <title>Apolygus lucorum genome provides insights into omnivorousness and mesophyll feeding.</title>
        <authorList>
            <person name="Liu Y."/>
            <person name="Liu H."/>
            <person name="Wang H."/>
            <person name="Huang T."/>
            <person name="Liu B."/>
            <person name="Yang B."/>
            <person name="Yin L."/>
            <person name="Li B."/>
            <person name="Zhang Y."/>
            <person name="Zhang S."/>
            <person name="Jiang F."/>
            <person name="Zhang X."/>
            <person name="Ren Y."/>
            <person name="Wang B."/>
            <person name="Wang S."/>
            <person name="Lu Y."/>
            <person name="Wu K."/>
            <person name="Fan W."/>
            <person name="Wang G."/>
        </authorList>
    </citation>
    <scope>NUCLEOTIDE SEQUENCE</scope>
    <source>
        <strain evidence="6">12Hb</strain>
    </source>
</reference>
<evidence type="ECO:0000259" key="5">
    <source>
        <dbReference type="PROSITE" id="PS51293"/>
    </source>
</evidence>
<dbReference type="GO" id="GO:0006357">
    <property type="term" value="P:regulation of transcription by RNA polymerase II"/>
    <property type="evidence" value="ECO:0007669"/>
    <property type="project" value="TreeGrafter"/>
</dbReference>
<evidence type="ECO:0000313" key="6">
    <source>
        <dbReference type="EMBL" id="KAF6197630.1"/>
    </source>
</evidence>
<feature type="compositionally biased region" description="Pro residues" evidence="4">
    <location>
        <begin position="924"/>
        <end position="946"/>
    </location>
</feature>
<comment type="similarity">
    <text evidence="2">Belongs to the N-CoR nuclear receptor corepressors family.</text>
</comment>
<feature type="compositionally biased region" description="Polar residues" evidence="4">
    <location>
        <begin position="363"/>
        <end position="375"/>
    </location>
</feature>
<feature type="region of interest" description="Disordered" evidence="4">
    <location>
        <begin position="46"/>
        <end position="111"/>
    </location>
</feature>
<dbReference type="Gene3D" id="1.10.10.60">
    <property type="entry name" value="Homeodomain-like"/>
    <property type="match status" value="1"/>
</dbReference>
<dbReference type="InterPro" id="IPR009057">
    <property type="entry name" value="Homeodomain-like_sf"/>
</dbReference>
<dbReference type="EMBL" id="WIXP02000017">
    <property type="protein sequence ID" value="KAF6197630.1"/>
    <property type="molecule type" value="Genomic_DNA"/>
</dbReference>
<feature type="compositionally biased region" description="Pro residues" evidence="4">
    <location>
        <begin position="962"/>
        <end position="972"/>
    </location>
</feature>
<feature type="region of interest" description="Disordered" evidence="4">
    <location>
        <begin position="472"/>
        <end position="565"/>
    </location>
</feature>
<feature type="compositionally biased region" description="Basic and acidic residues" evidence="4">
    <location>
        <begin position="429"/>
        <end position="443"/>
    </location>
</feature>
<feature type="compositionally biased region" description="Pro residues" evidence="4">
    <location>
        <begin position="980"/>
        <end position="989"/>
    </location>
</feature>
<feature type="region of interest" description="Disordered" evidence="4">
    <location>
        <begin position="600"/>
        <end position="619"/>
    </location>
</feature>
<dbReference type="InterPro" id="IPR031557">
    <property type="entry name" value="N-CoR_GPS2_interact"/>
</dbReference>
<accession>A0A8S9WJI6</accession>
<evidence type="ECO:0000256" key="3">
    <source>
        <dbReference type="ARBA" id="ARBA00023054"/>
    </source>
</evidence>
<dbReference type="InterPro" id="IPR017884">
    <property type="entry name" value="SANT_dom"/>
</dbReference>
<comment type="subcellular location">
    <subcellularLocation>
        <location evidence="1">Nucleus</location>
    </subcellularLocation>
</comment>
<dbReference type="FunFam" id="1.10.10.60:FF:000026">
    <property type="entry name" value="Nuclear receptor corepressor 2 isoform 1"/>
    <property type="match status" value="1"/>
</dbReference>
<evidence type="ECO:0000256" key="1">
    <source>
        <dbReference type="ARBA" id="ARBA00004123"/>
    </source>
</evidence>
<evidence type="ECO:0000256" key="4">
    <source>
        <dbReference type="SAM" id="MobiDB-lite"/>
    </source>
</evidence>
<feature type="region of interest" description="Disordered" evidence="4">
    <location>
        <begin position="183"/>
        <end position="216"/>
    </location>
</feature>
<feature type="compositionally biased region" description="Basic and acidic residues" evidence="4">
    <location>
        <begin position="600"/>
        <end position="609"/>
    </location>
</feature>
<evidence type="ECO:0000256" key="2">
    <source>
        <dbReference type="ARBA" id="ARBA00010097"/>
    </source>
</evidence>
<dbReference type="SMART" id="SM00717">
    <property type="entry name" value="SANT"/>
    <property type="match status" value="1"/>
</dbReference>
<name>A0A8S9WJI6_APOLU</name>
<feature type="domain" description="SANT" evidence="5">
    <location>
        <begin position="816"/>
        <end position="867"/>
    </location>
</feature>
<organism evidence="6 7">
    <name type="scientific">Apolygus lucorum</name>
    <name type="common">Small green plant bug</name>
    <name type="synonym">Lygocoris lucorum</name>
    <dbReference type="NCBI Taxonomy" id="248454"/>
    <lineage>
        <taxon>Eukaryota</taxon>
        <taxon>Metazoa</taxon>
        <taxon>Ecdysozoa</taxon>
        <taxon>Arthropoda</taxon>
        <taxon>Hexapoda</taxon>
        <taxon>Insecta</taxon>
        <taxon>Pterygota</taxon>
        <taxon>Neoptera</taxon>
        <taxon>Paraneoptera</taxon>
        <taxon>Hemiptera</taxon>
        <taxon>Heteroptera</taxon>
        <taxon>Panheteroptera</taxon>
        <taxon>Cimicomorpha</taxon>
        <taxon>Miridae</taxon>
        <taxon>Mirini</taxon>
        <taxon>Apolygus</taxon>
    </lineage>
</organism>
<feature type="region of interest" description="Disordered" evidence="4">
    <location>
        <begin position="360"/>
        <end position="382"/>
    </location>
</feature>
<feature type="region of interest" description="Disordered" evidence="4">
    <location>
        <begin position="248"/>
        <end position="286"/>
    </location>
</feature>
<feature type="region of interest" description="Disordered" evidence="4">
    <location>
        <begin position="872"/>
        <end position="999"/>
    </location>
</feature>
<dbReference type="GO" id="GO:0000785">
    <property type="term" value="C:chromatin"/>
    <property type="evidence" value="ECO:0007669"/>
    <property type="project" value="TreeGrafter"/>
</dbReference>
<dbReference type="Pfam" id="PF15784">
    <property type="entry name" value="GPS2_interact"/>
    <property type="match status" value="1"/>
</dbReference>
<evidence type="ECO:0000313" key="7">
    <source>
        <dbReference type="Proteomes" id="UP000466442"/>
    </source>
</evidence>
<dbReference type="PROSITE" id="PS51293">
    <property type="entry name" value="SANT"/>
    <property type="match status" value="1"/>
</dbReference>
<feature type="compositionally biased region" description="Basic residues" evidence="4">
    <location>
        <begin position="872"/>
        <end position="886"/>
    </location>
</feature>
<proteinExistence type="inferred from homology"/>
<dbReference type="InterPro" id="IPR001005">
    <property type="entry name" value="SANT/Myb"/>
</dbReference>